<dbReference type="AlphaFoldDB" id="A0A388JM98"/>
<comment type="caution">
    <text evidence="1">The sequence shown here is derived from an EMBL/GenBank/DDBJ whole genome shotgun (WGS) entry which is preliminary data.</text>
</comment>
<proteinExistence type="predicted"/>
<evidence type="ECO:0000313" key="1">
    <source>
        <dbReference type="EMBL" id="GBG58939.1"/>
    </source>
</evidence>
<dbReference type="EMBL" id="BFEA01000002">
    <property type="protein sequence ID" value="GBG58939.1"/>
    <property type="molecule type" value="Genomic_DNA"/>
</dbReference>
<name>A0A388JM98_CHABU</name>
<keyword evidence="2" id="KW-1185">Reference proteome</keyword>
<sequence>MSGSAFKWVKPDVYPLLAALGVGLTFLAYQSARALTKNPDVTWDKEKRRTAEIDEREGKEYRQGAFRKFVKSKYDYEDVRTPLQKAQK</sequence>
<accession>A0A388JM98</accession>
<dbReference type="Gramene" id="GBG58939">
    <property type="protein sequence ID" value="GBG58939"/>
    <property type="gene ID" value="CBR_g24290"/>
</dbReference>
<dbReference type="InterPro" id="IPR010530">
    <property type="entry name" value="B12D"/>
</dbReference>
<dbReference type="Proteomes" id="UP000265515">
    <property type="component" value="Unassembled WGS sequence"/>
</dbReference>
<evidence type="ECO:0000313" key="2">
    <source>
        <dbReference type="Proteomes" id="UP000265515"/>
    </source>
</evidence>
<protein>
    <submittedName>
        <fullName evidence="1">Uncharacterized protein</fullName>
    </submittedName>
</protein>
<dbReference type="OrthoDB" id="202195at2759"/>
<organism evidence="1 2">
    <name type="scientific">Chara braunii</name>
    <name type="common">Braun's stonewort</name>
    <dbReference type="NCBI Taxonomy" id="69332"/>
    <lineage>
        <taxon>Eukaryota</taxon>
        <taxon>Viridiplantae</taxon>
        <taxon>Streptophyta</taxon>
        <taxon>Charophyceae</taxon>
        <taxon>Charales</taxon>
        <taxon>Characeae</taxon>
        <taxon>Chara</taxon>
    </lineage>
</organism>
<dbReference type="PANTHER" id="PTHR33417">
    <property type="entry name" value="G-BOX BINDING PROTEIN"/>
    <property type="match status" value="1"/>
</dbReference>
<reference evidence="1 2" key="1">
    <citation type="journal article" date="2018" name="Cell">
        <title>The Chara Genome: Secondary Complexity and Implications for Plant Terrestrialization.</title>
        <authorList>
            <person name="Nishiyama T."/>
            <person name="Sakayama H."/>
            <person name="Vries J.D."/>
            <person name="Buschmann H."/>
            <person name="Saint-Marcoux D."/>
            <person name="Ullrich K.K."/>
            <person name="Haas F.B."/>
            <person name="Vanderstraeten L."/>
            <person name="Becker D."/>
            <person name="Lang D."/>
            <person name="Vosolsobe S."/>
            <person name="Rombauts S."/>
            <person name="Wilhelmsson P.K.I."/>
            <person name="Janitza P."/>
            <person name="Kern R."/>
            <person name="Heyl A."/>
            <person name="Rumpler F."/>
            <person name="Villalobos L.I.A.C."/>
            <person name="Clay J.M."/>
            <person name="Skokan R."/>
            <person name="Toyoda A."/>
            <person name="Suzuki Y."/>
            <person name="Kagoshima H."/>
            <person name="Schijlen E."/>
            <person name="Tajeshwar N."/>
            <person name="Catarino B."/>
            <person name="Hetherington A.J."/>
            <person name="Saltykova A."/>
            <person name="Bonnot C."/>
            <person name="Breuninger H."/>
            <person name="Symeonidi A."/>
            <person name="Radhakrishnan G.V."/>
            <person name="Van Nieuwerburgh F."/>
            <person name="Deforce D."/>
            <person name="Chang C."/>
            <person name="Karol K.G."/>
            <person name="Hedrich R."/>
            <person name="Ulvskov P."/>
            <person name="Glockner G."/>
            <person name="Delwiche C.F."/>
            <person name="Petrasek J."/>
            <person name="Van de Peer Y."/>
            <person name="Friml J."/>
            <person name="Beilby M."/>
            <person name="Dolan L."/>
            <person name="Kohara Y."/>
            <person name="Sugano S."/>
            <person name="Fujiyama A."/>
            <person name="Delaux P.-M."/>
            <person name="Quint M."/>
            <person name="TheiBen G."/>
            <person name="Hagemann M."/>
            <person name="Harholt J."/>
            <person name="Dunand C."/>
            <person name="Zachgo S."/>
            <person name="Langdale J."/>
            <person name="Maumus F."/>
            <person name="Straeten D.V.D."/>
            <person name="Gould S.B."/>
            <person name="Rensing S.A."/>
        </authorList>
    </citation>
    <scope>NUCLEOTIDE SEQUENCE [LARGE SCALE GENOMIC DNA]</scope>
    <source>
        <strain evidence="1 2">S276</strain>
    </source>
</reference>
<gene>
    <name evidence="1" type="ORF">CBR_g24290</name>
</gene>
<dbReference type="Pfam" id="PF06522">
    <property type="entry name" value="B12D"/>
    <property type="match status" value="1"/>
</dbReference>